<evidence type="ECO:0000313" key="3">
    <source>
        <dbReference type="EMBL" id="ONL97890.1"/>
    </source>
</evidence>
<accession>A0A1D6K2H8</accession>
<gene>
    <name evidence="3" type="ORF">ZEAMMB73_Zm00001d029092</name>
    <name evidence="2" type="ORF">ZEAMMB73_Zm00001d047019</name>
</gene>
<protein>
    <submittedName>
        <fullName evidence="2">Tubby-like F-box protein 3</fullName>
    </submittedName>
</protein>
<dbReference type="EMBL" id="CM000785">
    <property type="protein sequence ID" value="AQL05374.1"/>
    <property type="molecule type" value="Genomic_DNA"/>
</dbReference>
<sequence length="76" mass="8363">MLFSPCMYAMPVGQTRRGCDHRRWGAFLSLSCSAGLADDGKFLLAARKCRRPACTEYLISLDAKNTSAGSYIGKLR</sequence>
<dbReference type="Pfam" id="PF01167">
    <property type="entry name" value="Tub"/>
    <property type="match status" value="1"/>
</dbReference>
<dbReference type="InterPro" id="IPR000007">
    <property type="entry name" value="Tubby_C"/>
</dbReference>
<dbReference type="SUPFAM" id="SSF54518">
    <property type="entry name" value="Tubby C-terminal domain-like"/>
    <property type="match status" value="1"/>
</dbReference>
<dbReference type="InterPro" id="IPR025659">
    <property type="entry name" value="Tubby-like_C"/>
</dbReference>
<organism evidence="2">
    <name type="scientific">Zea mays</name>
    <name type="common">Maize</name>
    <dbReference type="NCBI Taxonomy" id="4577"/>
    <lineage>
        <taxon>Eukaryota</taxon>
        <taxon>Viridiplantae</taxon>
        <taxon>Streptophyta</taxon>
        <taxon>Embryophyta</taxon>
        <taxon>Tracheophyta</taxon>
        <taxon>Spermatophyta</taxon>
        <taxon>Magnoliopsida</taxon>
        <taxon>Liliopsida</taxon>
        <taxon>Poales</taxon>
        <taxon>Poaceae</taxon>
        <taxon>PACMAD clade</taxon>
        <taxon>Panicoideae</taxon>
        <taxon>Andropogonodae</taxon>
        <taxon>Andropogoneae</taxon>
        <taxon>Tripsacinae</taxon>
        <taxon>Zea</taxon>
    </lineage>
</organism>
<name>A0A1D6K2H8_MAIZE</name>
<feature type="domain" description="Tubby C-terminal" evidence="1">
    <location>
        <begin position="32"/>
        <end position="76"/>
    </location>
</feature>
<dbReference type="Gene3D" id="3.20.90.10">
    <property type="entry name" value="Tubby Protein, Chain A"/>
    <property type="match status" value="1"/>
</dbReference>
<evidence type="ECO:0000313" key="2">
    <source>
        <dbReference type="EMBL" id="AQL05374.1"/>
    </source>
</evidence>
<proteinExistence type="predicted"/>
<reference evidence="2" key="1">
    <citation type="submission" date="2015-12" db="EMBL/GenBank/DDBJ databases">
        <title>Update maize B73 reference genome by single molecule sequencing technologies.</title>
        <authorList>
            <consortium name="Maize Genome Sequencing Project"/>
            <person name="Ware D."/>
        </authorList>
    </citation>
    <scope>NUCLEOTIDE SEQUENCE</scope>
    <source>
        <tissue evidence="2">Seedling</tissue>
    </source>
</reference>
<dbReference type="EMBL" id="CM007647">
    <property type="protein sequence ID" value="ONL97890.1"/>
    <property type="molecule type" value="Genomic_DNA"/>
</dbReference>
<dbReference type="AlphaFoldDB" id="A0A1D6K2H8"/>
<evidence type="ECO:0000259" key="1">
    <source>
        <dbReference type="Pfam" id="PF01167"/>
    </source>
</evidence>
<dbReference type="ExpressionAtlas" id="A0A1D6K2H8">
    <property type="expression patterns" value="baseline"/>
</dbReference>